<feature type="region of interest" description="Disordered" evidence="1">
    <location>
        <begin position="204"/>
        <end position="309"/>
    </location>
</feature>
<gene>
    <name evidence="3" type="ORF">CVLEPA_LOCUS13527</name>
</gene>
<comment type="caution">
    <text evidence="3">The sequence shown here is derived from an EMBL/GenBank/DDBJ whole genome shotgun (WGS) entry which is preliminary data.</text>
</comment>
<organism evidence="3 4">
    <name type="scientific">Clavelina lepadiformis</name>
    <name type="common">Light-bulb sea squirt</name>
    <name type="synonym">Ascidia lepadiformis</name>
    <dbReference type="NCBI Taxonomy" id="159417"/>
    <lineage>
        <taxon>Eukaryota</taxon>
        <taxon>Metazoa</taxon>
        <taxon>Chordata</taxon>
        <taxon>Tunicata</taxon>
        <taxon>Ascidiacea</taxon>
        <taxon>Aplousobranchia</taxon>
        <taxon>Clavelinidae</taxon>
        <taxon>Clavelina</taxon>
    </lineage>
</organism>
<dbReference type="EMBL" id="CAWYQH010000096">
    <property type="protein sequence ID" value="CAK8682737.1"/>
    <property type="molecule type" value="Genomic_DNA"/>
</dbReference>
<protein>
    <submittedName>
        <fullName evidence="3">Uncharacterized protein</fullName>
    </submittedName>
</protein>
<feature type="compositionally biased region" description="Pro residues" evidence="1">
    <location>
        <begin position="299"/>
        <end position="309"/>
    </location>
</feature>
<reference evidence="3 4" key="1">
    <citation type="submission" date="2024-02" db="EMBL/GenBank/DDBJ databases">
        <authorList>
            <person name="Daric V."/>
            <person name="Darras S."/>
        </authorList>
    </citation>
    <scope>NUCLEOTIDE SEQUENCE [LARGE SCALE GENOMIC DNA]</scope>
</reference>
<feature type="compositionally biased region" description="Polar residues" evidence="1">
    <location>
        <begin position="238"/>
        <end position="262"/>
    </location>
</feature>
<evidence type="ECO:0000256" key="1">
    <source>
        <dbReference type="SAM" id="MobiDB-lite"/>
    </source>
</evidence>
<evidence type="ECO:0000313" key="4">
    <source>
        <dbReference type="Proteomes" id="UP001642483"/>
    </source>
</evidence>
<keyword evidence="2" id="KW-0472">Membrane</keyword>
<sequence>MYSSTIPSNLTTFEIYPTQSNAAINVSTVAHDITMGQTNRWATPTDSRSTVMMTQNLTAEATTRKNFSISAETTTMSTLITLISTAQQKESILSTVEVITGTNNKTTSYSGETTGQSEADNVIPGLLLWQLALIISVPLILTVILAVSIASYRAVKKKEIMDFESARKKNNSLATTKRSKIKMSVLRHDDDSVDDRVYAVDEKRAGLRSAQSSEEKRDSSDACQNQNEAKDEEDCRNYKSQLSATSKAVPANSVNSCSSTHRATIHNDKSKPTTLPSHGSKTTRAKSNRSVLGIDKTALPPPPPPPPSE</sequence>
<feature type="transmembrane region" description="Helical" evidence="2">
    <location>
        <begin position="127"/>
        <end position="152"/>
    </location>
</feature>
<keyword evidence="2" id="KW-0812">Transmembrane</keyword>
<evidence type="ECO:0000313" key="3">
    <source>
        <dbReference type="EMBL" id="CAK8682737.1"/>
    </source>
</evidence>
<proteinExistence type="predicted"/>
<name>A0ABP0FVN0_CLALP</name>
<keyword evidence="2" id="KW-1133">Transmembrane helix</keyword>
<evidence type="ECO:0000256" key="2">
    <source>
        <dbReference type="SAM" id="Phobius"/>
    </source>
</evidence>
<dbReference type="Proteomes" id="UP001642483">
    <property type="component" value="Unassembled WGS sequence"/>
</dbReference>
<accession>A0ABP0FVN0</accession>
<keyword evidence="4" id="KW-1185">Reference proteome</keyword>